<name>A0A443SBK6_9ACAR</name>
<dbReference type="PANTHER" id="PTHR12259">
    <property type="entry name" value="RGS-GAIP INTERACTING PROTEIN GIPC"/>
    <property type="match status" value="1"/>
</dbReference>
<feature type="domain" description="PDZ" evidence="3">
    <location>
        <begin position="142"/>
        <end position="209"/>
    </location>
</feature>
<dbReference type="InterPro" id="IPR036034">
    <property type="entry name" value="PDZ_sf"/>
</dbReference>
<evidence type="ECO:0000256" key="1">
    <source>
        <dbReference type="ARBA" id="ARBA00009011"/>
    </source>
</evidence>
<dbReference type="Pfam" id="PF25083">
    <property type="entry name" value="GIPC1_GH1"/>
    <property type="match status" value="2"/>
</dbReference>
<dbReference type="InterPro" id="IPR001478">
    <property type="entry name" value="PDZ"/>
</dbReference>
<comment type="similarity">
    <text evidence="1">Belongs to the GIPC family.</text>
</comment>
<proteinExistence type="inferred from homology"/>
<dbReference type="Pfam" id="PF25082">
    <property type="entry name" value="GIPC1_GH2"/>
    <property type="match status" value="1"/>
</dbReference>
<comment type="caution">
    <text evidence="4">The sequence shown here is derived from an EMBL/GenBank/DDBJ whole genome shotgun (WGS) entry which is preliminary data.</text>
</comment>
<evidence type="ECO:0000313" key="4">
    <source>
        <dbReference type="EMBL" id="RWS24928.1"/>
    </source>
</evidence>
<dbReference type="InterPro" id="IPR055349">
    <property type="entry name" value="GH2_GIPC"/>
</dbReference>
<accession>A0A443SBK6</accession>
<feature type="region of interest" description="Disordered" evidence="2">
    <location>
        <begin position="1"/>
        <end position="29"/>
    </location>
</feature>
<dbReference type="Gene3D" id="2.30.42.10">
    <property type="match status" value="1"/>
</dbReference>
<dbReference type="EMBL" id="NCKV01004254">
    <property type="protein sequence ID" value="RWS24928.1"/>
    <property type="molecule type" value="Genomic_DNA"/>
</dbReference>
<dbReference type="Pfam" id="PF00595">
    <property type="entry name" value="PDZ"/>
    <property type="match status" value="1"/>
</dbReference>
<reference evidence="4 5" key="1">
    <citation type="journal article" date="2018" name="Gigascience">
        <title>Genomes of trombidid mites reveal novel predicted allergens and laterally-transferred genes associated with secondary metabolism.</title>
        <authorList>
            <person name="Dong X."/>
            <person name="Chaisiri K."/>
            <person name="Xia D."/>
            <person name="Armstrong S.D."/>
            <person name="Fang Y."/>
            <person name="Donnelly M.J."/>
            <person name="Kadowaki T."/>
            <person name="McGarry J.W."/>
            <person name="Darby A.C."/>
            <person name="Makepeace B.L."/>
        </authorList>
    </citation>
    <scope>NUCLEOTIDE SEQUENCE [LARGE SCALE GENOMIC DNA]</scope>
    <source>
        <strain evidence="4">UoL-UT</strain>
    </source>
</reference>
<dbReference type="PROSITE" id="PS50106">
    <property type="entry name" value="PDZ"/>
    <property type="match status" value="1"/>
</dbReference>
<dbReference type="PANTHER" id="PTHR12259:SF1">
    <property type="entry name" value="GH21964P"/>
    <property type="match status" value="1"/>
</dbReference>
<dbReference type="SMART" id="SM00228">
    <property type="entry name" value="PDZ"/>
    <property type="match status" value="1"/>
</dbReference>
<evidence type="ECO:0000256" key="2">
    <source>
        <dbReference type="SAM" id="MobiDB-lite"/>
    </source>
</evidence>
<dbReference type="Proteomes" id="UP000288716">
    <property type="component" value="Unassembled WGS sequence"/>
</dbReference>
<dbReference type="InterPro" id="IPR056814">
    <property type="entry name" value="GIPC1-3_GH1"/>
</dbReference>
<dbReference type="OrthoDB" id="6509831at2759"/>
<dbReference type="FunFam" id="2.30.42.10:FF:000097">
    <property type="entry name" value="PDZ domain-containing protein GIPC1 isoform 1"/>
    <property type="match status" value="1"/>
</dbReference>
<dbReference type="VEuPathDB" id="VectorBase:LDEU007111"/>
<dbReference type="CDD" id="cd21180">
    <property type="entry name" value="GH2_GIPC"/>
    <property type="match status" value="1"/>
</dbReference>
<gene>
    <name evidence="4" type="ORF">B4U80_00105</name>
</gene>
<feature type="compositionally biased region" description="Basic and acidic residues" evidence="2">
    <location>
        <begin position="10"/>
        <end position="20"/>
    </location>
</feature>
<dbReference type="STRING" id="299467.A0A443SBK6"/>
<protein>
    <submittedName>
        <fullName evidence="4">PDZ domain-containing protein GIPC1-like protein</fullName>
    </submittedName>
</protein>
<dbReference type="AlphaFoldDB" id="A0A443SBK6"/>
<evidence type="ECO:0000259" key="3">
    <source>
        <dbReference type="PROSITE" id="PS50106"/>
    </source>
</evidence>
<dbReference type="InterPro" id="IPR017379">
    <property type="entry name" value="GIPC1/2/3"/>
</dbReference>
<sequence>MPLFGAKKKKDGEEELKHGNCDNGTTTAPVSPNSPLSIHRLSFPCQLSHGSSTMHISGFTSMRQLYEKIAEAFSIQTCDLRFYISWYSIILQIKIKVNCFFMNAQILYCTLNTHKVNMNCLLGGQIGLDDFIFVHCKGQTKEIEITKIDEFLGLTITDNGNGYSFVKKIKDGSLVDNIKFIEVGDVIEKINGRNLVGSRHFEVAKALRDIKVALIGPRENGIKKAHFGSGKETLRLSANGPPVVEETVDKSEQMAIQKINALLESFMGIHDNELSIQIWMLGKGINNPHDFLLAIENSDLEVFGFSDEFVFDLWGAISDARITKIQ</sequence>
<evidence type="ECO:0000313" key="5">
    <source>
        <dbReference type="Proteomes" id="UP000288716"/>
    </source>
</evidence>
<keyword evidence="5" id="KW-1185">Reference proteome</keyword>
<organism evidence="4 5">
    <name type="scientific">Leptotrombidium deliense</name>
    <dbReference type="NCBI Taxonomy" id="299467"/>
    <lineage>
        <taxon>Eukaryota</taxon>
        <taxon>Metazoa</taxon>
        <taxon>Ecdysozoa</taxon>
        <taxon>Arthropoda</taxon>
        <taxon>Chelicerata</taxon>
        <taxon>Arachnida</taxon>
        <taxon>Acari</taxon>
        <taxon>Acariformes</taxon>
        <taxon>Trombidiformes</taxon>
        <taxon>Prostigmata</taxon>
        <taxon>Anystina</taxon>
        <taxon>Parasitengona</taxon>
        <taxon>Trombiculoidea</taxon>
        <taxon>Trombiculidae</taxon>
        <taxon>Leptotrombidium</taxon>
    </lineage>
</organism>
<dbReference type="SUPFAM" id="SSF50156">
    <property type="entry name" value="PDZ domain-like"/>
    <property type="match status" value="1"/>
</dbReference>